<dbReference type="GO" id="GO:0005576">
    <property type="term" value="C:extracellular region"/>
    <property type="evidence" value="ECO:0007669"/>
    <property type="project" value="UniProtKB-SubCell"/>
</dbReference>
<dbReference type="Gene3D" id="1.20.1330.10">
    <property type="entry name" value="f41 fragment of flagellin, N-terminal domain"/>
    <property type="match status" value="1"/>
</dbReference>
<dbReference type="Proteomes" id="UP001321450">
    <property type="component" value="Chromosome"/>
</dbReference>
<dbReference type="Pfam" id="PF00669">
    <property type="entry name" value="Flagellin_N"/>
    <property type="match status" value="1"/>
</dbReference>
<evidence type="ECO:0000313" key="9">
    <source>
        <dbReference type="Proteomes" id="UP001321450"/>
    </source>
</evidence>
<protein>
    <submittedName>
        <fullName evidence="8">Flagellar hook-associated protein 3 FlgL</fullName>
    </submittedName>
</protein>
<evidence type="ECO:0000256" key="1">
    <source>
        <dbReference type="ARBA" id="ARBA00004365"/>
    </source>
</evidence>
<feature type="domain" description="Flagellin N-terminal" evidence="6">
    <location>
        <begin position="5"/>
        <end position="141"/>
    </location>
</feature>
<dbReference type="KEGG" id="meiy:MIN45_P1009"/>
<dbReference type="NCBIfam" id="TIGR02550">
    <property type="entry name" value="flagell_flgL"/>
    <property type="match status" value="1"/>
</dbReference>
<organism evidence="8 9">
    <name type="scientific">Methylomarinovum tepidoasis</name>
    <dbReference type="NCBI Taxonomy" id="2840183"/>
    <lineage>
        <taxon>Bacteria</taxon>
        <taxon>Pseudomonadati</taxon>
        <taxon>Pseudomonadota</taxon>
        <taxon>Gammaproteobacteria</taxon>
        <taxon>Methylococcales</taxon>
        <taxon>Methylothermaceae</taxon>
        <taxon>Methylomarinovum</taxon>
    </lineage>
</organism>
<keyword evidence="8" id="KW-0969">Cilium</keyword>
<keyword evidence="8" id="KW-0966">Cell projection</keyword>
<dbReference type="InterPro" id="IPR001492">
    <property type="entry name" value="Flagellin"/>
</dbReference>
<dbReference type="PANTHER" id="PTHR42792">
    <property type="entry name" value="FLAGELLIN"/>
    <property type="match status" value="1"/>
</dbReference>
<keyword evidence="9" id="KW-1185">Reference proteome</keyword>
<dbReference type="InterPro" id="IPR001029">
    <property type="entry name" value="Flagellin_N"/>
</dbReference>
<dbReference type="PANTHER" id="PTHR42792:SF1">
    <property type="entry name" value="FLAGELLAR HOOK-ASSOCIATED PROTEIN 3"/>
    <property type="match status" value="1"/>
</dbReference>
<evidence type="ECO:0000259" key="6">
    <source>
        <dbReference type="Pfam" id="PF00669"/>
    </source>
</evidence>
<dbReference type="EMBL" id="AP024718">
    <property type="protein sequence ID" value="BCX88640.1"/>
    <property type="molecule type" value="Genomic_DNA"/>
</dbReference>
<name>A0AAU9BY36_9GAMM</name>
<evidence type="ECO:0000256" key="5">
    <source>
        <dbReference type="ARBA" id="ARBA00023143"/>
    </source>
</evidence>
<comment type="subcellular location">
    <subcellularLocation>
        <location evidence="1">Bacterial flagellum</location>
    </subcellularLocation>
    <subcellularLocation>
        <location evidence="2">Secreted</location>
    </subcellularLocation>
</comment>
<reference evidence="9" key="1">
    <citation type="journal article" date="2024" name="Int. J. Syst. Evol. Microbiol.">
        <title>Methylomarinovum tepidoasis sp. nov., a moderately thermophilic methanotroph of the family Methylothermaceae isolated from a deep-sea hydrothermal field.</title>
        <authorList>
            <person name="Hirayama H."/>
            <person name="Takaki Y."/>
            <person name="Abe M."/>
            <person name="Miyazaki M."/>
            <person name="Uematsu K."/>
            <person name="Matsui Y."/>
            <person name="Takai K."/>
        </authorList>
    </citation>
    <scope>NUCLEOTIDE SEQUENCE [LARGE SCALE GENOMIC DNA]</scope>
    <source>
        <strain evidence="9">IN45</strain>
    </source>
</reference>
<evidence type="ECO:0000313" key="8">
    <source>
        <dbReference type="EMBL" id="BCX88640.1"/>
    </source>
</evidence>
<evidence type="ECO:0000256" key="3">
    <source>
        <dbReference type="ARBA" id="ARBA00005709"/>
    </source>
</evidence>
<dbReference type="GO" id="GO:0071973">
    <property type="term" value="P:bacterial-type flagellum-dependent cell motility"/>
    <property type="evidence" value="ECO:0007669"/>
    <property type="project" value="InterPro"/>
</dbReference>
<sequence length="411" mass="44941">MRLSTALMQRLGTNAILEQQRHLNKTQLQLASGDRILTPADDPVAAARTLDLEEVIRKHEQYQNNINTIENRLGLEDATLDGMTNILQRIREVAVRANNEASLRPEDRQYIAQEVRQALGELLGLANTKNANGEYLFAGTKSHTQPYTADTLATDGYYRYQGDANQRLIQIGPTRRLADGDPGSNVFERVETARIDVTPEDITEGTPTTVEVQKIPVAALTPGASFELEVDGVKLSVGPMDKDPTLTELATALNAAATALPAPFTVAEGLGDDAGKLVLTWSSPGSVGDTAQLHRYDNTFTAIDQFVKALDGDLDDKSAKNLIGDSLLALDNALEKLNNARASIGARLNAVAQQRQVNERFVVEMQSALSEIRDLDYTEAIARFNLQQVGLQAAQQAFVKVQNLSLFNYIR</sequence>
<keyword evidence="5" id="KW-0975">Bacterial flagellum</keyword>
<keyword evidence="4" id="KW-0964">Secreted</keyword>
<accession>A0AAU9BY36</accession>
<dbReference type="InterPro" id="IPR013384">
    <property type="entry name" value="Flagell_FlgL"/>
</dbReference>
<evidence type="ECO:0000256" key="4">
    <source>
        <dbReference type="ARBA" id="ARBA00022525"/>
    </source>
</evidence>
<comment type="similarity">
    <text evidence="3">Belongs to the bacterial flagellin family.</text>
</comment>
<evidence type="ECO:0000259" key="7">
    <source>
        <dbReference type="Pfam" id="PF00700"/>
    </source>
</evidence>
<dbReference type="Pfam" id="PF00700">
    <property type="entry name" value="Flagellin_C"/>
    <property type="match status" value="1"/>
</dbReference>
<gene>
    <name evidence="8" type="ORF">MIN45_P1009</name>
</gene>
<evidence type="ECO:0000256" key="2">
    <source>
        <dbReference type="ARBA" id="ARBA00004613"/>
    </source>
</evidence>
<proteinExistence type="inferred from homology"/>
<dbReference type="RefSeq" id="WP_286293852.1">
    <property type="nucleotide sequence ID" value="NZ_AP024718.1"/>
</dbReference>
<dbReference type="AlphaFoldDB" id="A0AAU9BY36"/>
<dbReference type="SUPFAM" id="SSF64518">
    <property type="entry name" value="Phase 1 flagellin"/>
    <property type="match status" value="1"/>
</dbReference>
<keyword evidence="8" id="KW-0282">Flagellum</keyword>
<dbReference type="GO" id="GO:0009424">
    <property type="term" value="C:bacterial-type flagellum hook"/>
    <property type="evidence" value="ECO:0007669"/>
    <property type="project" value="InterPro"/>
</dbReference>
<dbReference type="GO" id="GO:0005198">
    <property type="term" value="F:structural molecule activity"/>
    <property type="evidence" value="ECO:0007669"/>
    <property type="project" value="InterPro"/>
</dbReference>
<dbReference type="InterPro" id="IPR046358">
    <property type="entry name" value="Flagellin_C"/>
</dbReference>
<feature type="domain" description="Flagellin C-terminal" evidence="7">
    <location>
        <begin position="329"/>
        <end position="410"/>
    </location>
</feature>